<keyword evidence="2" id="KW-0472">Membrane</keyword>
<protein>
    <submittedName>
        <fullName evidence="3">Wsv414-like protein</fullName>
    </submittedName>
</protein>
<feature type="region of interest" description="Disordered" evidence="1">
    <location>
        <begin position="90"/>
        <end position="114"/>
    </location>
</feature>
<organism evidence="3">
    <name type="scientific">Sesarmops intermedium nimavirus</name>
    <dbReference type="NCBI Taxonomy" id="2133796"/>
    <lineage>
        <taxon>Viruses</taxon>
        <taxon>Viruses incertae sedis</taxon>
        <taxon>Naldaviricetes</taxon>
        <taxon>Nimaviridae</taxon>
    </lineage>
</organism>
<reference evidence="3" key="1">
    <citation type="journal article" date="2018" name="J. Virol.">
        <title>Crustacean Genome Exploration Reveals the Evolutionary Origin of White Spot Syndrome Virus.</title>
        <authorList>
            <person name="Kawato S."/>
            <person name="Shitara A."/>
            <person name="Wang Y."/>
            <person name="Nozaki R."/>
            <person name="Kondo H."/>
            <person name="Hirono I."/>
        </authorList>
    </citation>
    <scope>NUCLEOTIDE SEQUENCE</scope>
    <source>
        <strain evidence="3">Kochi-1</strain>
    </source>
</reference>
<sequence length="146" mass="15954">MRVSLKRQISLLQFFFCTKKADEEESSPYKKKEMATTTTLPFTRPGGPATGGAVVALSPVKSSLLRVELFFILALSISILIVATINLRMGNGGGKKEDSSDEEDVKEKKDKGSYPNKTRDYITLTASALMLIVSTSSIIATYPKKV</sequence>
<accession>A0A401IPT5</accession>
<proteinExistence type="predicted"/>
<keyword evidence="2" id="KW-0812">Transmembrane</keyword>
<evidence type="ECO:0000256" key="2">
    <source>
        <dbReference type="SAM" id="Phobius"/>
    </source>
</evidence>
<name>A0A401IPT5_9VIRU</name>
<comment type="caution">
    <text evidence="3">The sequence shown here is derived from an EMBL/GenBank/DDBJ whole genome shotgun (WGS) entry which is preliminary data.</text>
</comment>
<evidence type="ECO:0000313" key="3">
    <source>
        <dbReference type="EMBL" id="GBG35617.1"/>
    </source>
</evidence>
<evidence type="ECO:0000256" key="1">
    <source>
        <dbReference type="SAM" id="MobiDB-lite"/>
    </source>
</evidence>
<feature type="compositionally biased region" description="Basic and acidic residues" evidence="1">
    <location>
        <begin position="105"/>
        <end position="114"/>
    </location>
</feature>
<feature type="transmembrane region" description="Helical" evidence="2">
    <location>
        <begin position="121"/>
        <end position="142"/>
    </location>
</feature>
<dbReference type="EMBL" id="BFCG01000009">
    <property type="protein sequence ID" value="GBG35617.1"/>
    <property type="molecule type" value="Genomic_DNA"/>
</dbReference>
<feature type="transmembrane region" description="Helical" evidence="2">
    <location>
        <begin position="69"/>
        <end position="87"/>
    </location>
</feature>
<keyword evidence="2" id="KW-1133">Transmembrane helix</keyword>